<dbReference type="RefSeq" id="WP_133575343.1">
    <property type="nucleotide sequence ID" value="NZ_SNYC01000004.1"/>
</dbReference>
<keyword evidence="2" id="KW-1185">Reference proteome</keyword>
<reference evidence="1 2" key="1">
    <citation type="submission" date="2019-03" db="EMBL/GenBank/DDBJ databases">
        <title>Genomic Encyclopedia of Archaeal and Bacterial Type Strains, Phase II (KMG-II): from individual species to whole genera.</title>
        <authorList>
            <person name="Goeker M."/>
        </authorList>
    </citation>
    <scope>NUCLEOTIDE SEQUENCE [LARGE SCALE GENOMIC DNA]</scope>
    <source>
        <strain evidence="1 2">DSM 19035</strain>
    </source>
</reference>
<dbReference type="OrthoDB" id="814802at2"/>
<accession>A0A4R6SV45</accession>
<organism evidence="1 2">
    <name type="scientific">Pedobacter metabolipauper</name>
    <dbReference type="NCBI Taxonomy" id="425513"/>
    <lineage>
        <taxon>Bacteria</taxon>
        <taxon>Pseudomonadati</taxon>
        <taxon>Bacteroidota</taxon>
        <taxon>Sphingobacteriia</taxon>
        <taxon>Sphingobacteriales</taxon>
        <taxon>Sphingobacteriaceae</taxon>
        <taxon>Pedobacter</taxon>
    </lineage>
</organism>
<evidence type="ECO:0000313" key="1">
    <source>
        <dbReference type="EMBL" id="TDQ09241.1"/>
    </source>
</evidence>
<protein>
    <recommendedName>
        <fullName evidence="3">AsmA-like protein</fullName>
    </recommendedName>
</protein>
<dbReference type="Proteomes" id="UP000295620">
    <property type="component" value="Unassembled WGS sequence"/>
</dbReference>
<name>A0A4R6SV45_9SPHI</name>
<dbReference type="EMBL" id="SNYC01000004">
    <property type="protein sequence ID" value="TDQ09241.1"/>
    <property type="molecule type" value="Genomic_DNA"/>
</dbReference>
<evidence type="ECO:0008006" key="3">
    <source>
        <dbReference type="Google" id="ProtNLM"/>
    </source>
</evidence>
<dbReference type="AlphaFoldDB" id="A0A4R6SV45"/>
<sequence length="601" mass="69758">MYKKARKRYYILKLTAAILFLLSIILFFTSRYLSAKFKPLIKVQLKELVLNATDSLYRIEFSDVSTNFITRGAALSDVRIIPDTIIFKKLIALKKAPNNIYYITLKRLTIKDFHPQRLLKHKKLNIDVLLFDHPDVTMINRQFEFNEVKNSFPEKTPYDYISDYLKELRIRTVDFKNMRFKYVNQNLPVPKIDSVNNLNITLKDWLIDPHSAQDQSRIYLLKDISINLNNYTFASPDSLYHINLNQLNFKASSGKLNINSFSVVPRYDEMAFGQVSGFSKKRLNIQMSDISMSGINLPLYILKQELEAKEMNIANGFVSIFNNNALPLKKEDRFELFPHQLMQTMTSKFSVKRLNVKDVDISYAEFDRDSRQRGVITFNRTSGTISNVTNREKDKTKHPYMLADLTSYMMGRGKLDVNFRFDLQAKDGAFTYSGVLGPMEGRVLNRITKPLGMVEVRSGAVKKLEFKIEANNHIANGDLRFAFNDLSLGLLKKHEEENRLVKQGWMSFIANAMIINSDNPNNAGIFIHAPIHYEREPKGSLFSFIWKTLFTGIKASVGVTTEKEEKIRGQIAKFEQIKIDRDKRRAERQRRKVRREKERGD</sequence>
<gene>
    <name evidence="1" type="ORF">ATK78_1395</name>
</gene>
<proteinExistence type="predicted"/>
<evidence type="ECO:0000313" key="2">
    <source>
        <dbReference type="Proteomes" id="UP000295620"/>
    </source>
</evidence>
<comment type="caution">
    <text evidence="1">The sequence shown here is derived from an EMBL/GenBank/DDBJ whole genome shotgun (WGS) entry which is preliminary data.</text>
</comment>